<accession>Q6Z5N5</accession>
<dbReference type="EMBL" id="AP005112">
    <property type="protein sequence ID" value="BAD16047.1"/>
    <property type="molecule type" value="Genomic_DNA"/>
</dbReference>
<reference evidence="2" key="1">
    <citation type="journal article" date="2005" name="Nature">
        <title>The map-based sequence of the rice genome.</title>
        <authorList>
            <consortium name="International rice genome sequencing project (IRGSP)"/>
            <person name="Matsumoto T."/>
            <person name="Wu J."/>
            <person name="Kanamori H."/>
            <person name="Katayose Y."/>
            <person name="Fujisawa M."/>
            <person name="Namiki N."/>
            <person name="Mizuno H."/>
            <person name="Yamamoto K."/>
            <person name="Antonio B.A."/>
            <person name="Baba T."/>
            <person name="Sakata K."/>
            <person name="Nagamura Y."/>
            <person name="Aoki H."/>
            <person name="Arikawa K."/>
            <person name="Arita K."/>
            <person name="Bito T."/>
            <person name="Chiden Y."/>
            <person name="Fujitsuka N."/>
            <person name="Fukunaka R."/>
            <person name="Hamada M."/>
            <person name="Harada C."/>
            <person name="Hayashi A."/>
            <person name="Hijishita S."/>
            <person name="Honda M."/>
            <person name="Hosokawa S."/>
            <person name="Ichikawa Y."/>
            <person name="Idonuma A."/>
            <person name="Iijima M."/>
            <person name="Ikeda M."/>
            <person name="Ikeno M."/>
            <person name="Ito K."/>
            <person name="Ito S."/>
            <person name="Ito T."/>
            <person name="Ito Y."/>
            <person name="Ito Y."/>
            <person name="Iwabuchi A."/>
            <person name="Kamiya K."/>
            <person name="Karasawa W."/>
            <person name="Kurita K."/>
            <person name="Katagiri S."/>
            <person name="Kikuta A."/>
            <person name="Kobayashi H."/>
            <person name="Kobayashi N."/>
            <person name="Machita K."/>
            <person name="Maehara T."/>
            <person name="Masukawa M."/>
            <person name="Mizubayashi T."/>
            <person name="Mukai Y."/>
            <person name="Nagasaki H."/>
            <person name="Nagata Y."/>
            <person name="Naito S."/>
            <person name="Nakashima M."/>
            <person name="Nakama Y."/>
            <person name="Nakamichi Y."/>
            <person name="Nakamura M."/>
            <person name="Meguro A."/>
            <person name="Negishi M."/>
            <person name="Ohta I."/>
            <person name="Ohta T."/>
            <person name="Okamoto M."/>
            <person name="Ono N."/>
            <person name="Saji S."/>
            <person name="Sakaguchi M."/>
            <person name="Sakai K."/>
            <person name="Shibata M."/>
            <person name="Shimokawa T."/>
            <person name="Song J."/>
            <person name="Takazaki Y."/>
            <person name="Terasawa K."/>
            <person name="Tsugane M."/>
            <person name="Tsuji K."/>
            <person name="Ueda S."/>
            <person name="Waki K."/>
            <person name="Yamagata H."/>
            <person name="Yamamoto M."/>
            <person name="Yamamoto S."/>
            <person name="Yamane H."/>
            <person name="Yoshiki S."/>
            <person name="Yoshihara R."/>
            <person name="Yukawa K."/>
            <person name="Zhong H."/>
            <person name="Yano M."/>
            <person name="Yuan Q."/>
            <person name="Ouyang S."/>
            <person name="Liu J."/>
            <person name="Jones K.M."/>
            <person name="Gansberger K."/>
            <person name="Moffat K."/>
            <person name="Hill J."/>
            <person name="Bera J."/>
            <person name="Fadrosh D."/>
            <person name="Jin S."/>
            <person name="Johri S."/>
            <person name="Kim M."/>
            <person name="Overton L."/>
            <person name="Reardon M."/>
            <person name="Tsitrin T."/>
            <person name="Vuong H."/>
            <person name="Weaver B."/>
            <person name="Ciecko A."/>
            <person name="Tallon L."/>
            <person name="Jackson J."/>
            <person name="Pai G."/>
            <person name="Aken S.V."/>
            <person name="Utterback T."/>
            <person name="Reidmuller S."/>
            <person name="Feldblyum T."/>
            <person name="Hsiao J."/>
            <person name="Zismann V."/>
            <person name="Iobst S."/>
            <person name="de Vazeille A.R."/>
            <person name="Buell C.R."/>
            <person name="Ying K."/>
            <person name="Li Y."/>
            <person name="Lu T."/>
            <person name="Huang Y."/>
            <person name="Zhao Q."/>
            <person name="Feng Q."/>
            <person name="Zhang L."/>
            <person name="Zhu J."/>
            <person name="Weng Q."/>
            <person name="Mu J."/>
            <person name="Lu Y."/>
            <person name="Fan D."/>
            <person name="Liu Y."/>
            <person name="Guan J."/>
            <person name="Zhang Y."/>
            <person name="Yu S."/>
            <person name="Liu X."/>
            <person name="Zhang Y."/>
            <person name="Hong G."/>
            <person name="Han B."/>
            <person name="Choisne N."/>
            <person name="Demange N."/>
            <person name="Orjeda G."/>
            <person name="Samain S."/>
            <person name="Cattolico L."/>
            <person name="Pelletier E."/>
            <person name="Couloux A."/>
            <person name="Segurens B."/>
            <person name="Wincker P."/>
            <person name="D'Hont A."/>
            <person name="Scarpelli C."/>
            <person name="Weissenbach J."/>
            <person name="Salanoubat M."/>
            <person name="Quetier F."/>
            <person name="Yu Y."/>
            <person name="Kim H.R."/>
            <person name="Rambo T."/>
            <person name="Currie J."/>
            <person name="Collura K."/>
            <person name="Luo M."/>
            <person name="Yang T."/>
            <person name="Ammiraju J.S.S."/>
            <person name="Engler F."/>
            <person name="Soderlund C."/>
            <person name="Wing R.A."/>
            <person name="Palmer L.E."/>
            <person name="de la Bastide M."/>
            <person name="Spiegel L."/>
            <person name="Nascimento L."/>
            <person name="Zutavern T."/>
            <person name="O'Shaughnessy A."/>
            <person name="Dike S."/>
            <person name="Dedhia N."/>
            <person name="Preston R."/>
            <person name="Balija V."/>
            <person name="McCombie W.R."/>
            <person name="Chow T."/>
            <person name="Chen H."/>
            <person name="Chung M."/>
            <person name="Chen C."/>
            <person name="Shaw J."/>
            <person name="Wu H."/>
            <person name="Hsiao K."/>
            <person name="Chao Y."/>
            <person name="Chu M."/>
            <person name="Cheng C."/>
            <person name="Hour A."/>
            <person name="Lee P."/>
            <person name="Lin S."/>
            <person name="Lin Y."/>
            <person name="Liou J."/>
            <person name="Liu S."/>
            <person name="Hsing Y."/>
            <person name="Raghuvanshi S."/>
            <person name="Mohanty A."/>
            <person name="Bharti A.K."/>
            <person name="Gaur A."/>
            <person name="Gupta V."/>
            <person name="Kumar D."/>
            <person name="Ravi V."/>
            <person name="Vij S."/>
            <person name="Kapur A."/>
            <person name="Khurana P."/>
            <person name="Khurana P."/>
            <person name="Khurana J.P."/>
            <person name="Tyagi A.K."/>
            <person name="Gaikwad K."/>
            <person name="Singh A."/>
            <person name="Dalal V."/>
            <person name="Srivastava S."/>
            <person name="Dixit A."/>
            <person name="Pal A.K."/>
            <person name="Ghazi I.A."/>
            <person name="Yadav M."/>
            <person name="Pandit A."/>
            <person name="Bhargava A."/>
            <person name="Sureshbabu K."/>
            <person name="Batra K."/>
            <person name="Sharma T.R."/>
            <person name="Mohapatra T."/>
            <person name="Singh N.K."/>
            <person name="Messing J."/>
            <person name="Nelson A.B."/>
            <person name="Fuks G."/>
            <person name="Kavchok S."/>
            <person name="Keizer G."/>
            <person name="Linton E."/>
            <person name="Llaca V."/>
            <person name="Song R."/>
            <person name="Tanyolac B."/>
            <person name="Young S."/>
            <person name="Ho-Il K."/>
            <person name="Hahn J.H."/>
            <person name="Sangsakoo G."/>
            <person name="Vanavichit A."/>
            <person name="de Mattos Luiz.A.T."/>
            <person name="Zimmer P.D."/>
            <person name="Malone G."/>
            <person name="Dellagostin O."/>
            <person name="de Oliveira A.C."/>
            <person name="Bevan M."/>
            <person name="Bancroft I."/>
            <person name="Minx P."/>
            <person name="Cordum H."/>
            <person name="Wilson R."/>
            <person name="Cheng Z."/>
            <person name="Jin W."/>
            <person name="Jiang J."/>
            <person name="Leong S.A."/>
            <person name="Iwama H."/>
            <person name="Gojobori T."/>
            <person name="Itoh T."/>
            <person name="Niimura Y."/>
            <person name="Fujii Y."/>
            <person name="Habara T."/>
            <person name="Sakai H."/>
            <person name="Sato Y."/>
            <person name="Wilson G."/>
            <person name="Kumar K."/>
            <person name="McCouch S."/>
            <person name="Juretic N."/>
            <person name="Hoen D."/>
            <person name="Wright S."/>
            <person name="Bruskiewich R."/>
            <person name="Bureau T."/>
            <person name="Miyao A."/>
            <person name="Hirochika H."/>
            <person name="Nishikawa T."/>
            <person name="Kadowaki K."/>
            <person name="Sugiura M."/>
            <person name="Burr B."/>
            <person name="Sasaki T."/>
        </authorList>
    </citation>
    <scope>NUCLEOTIDE SEQUENCE [LARGE SCALE GENOMIC DNA]</scope>
    <source>
        <strain evidence="2">cv. Nipponbare</strain>
    </source>
</reference>
<gene>
    <name evidence="1" type="primary">P0684F11.24</name>
</gene>
<evidence type="ECO:0000313" key="1">
    <source>
        <dbReference type="EMBL" id="BAD16047.1"/>
    </source>
</evidence>
<reference evidence="2" key="2">
    <citation type="journal article" date="2008" name="Nucleic Acids Res.">
        <title>The rice annotation project database (RAP-DB): 2008 update.</title>
        <authorList>
            <consortium name="The rice annotation project (RAP)"/>
        </authorList>
    </citation>
    <scope>GENOME REANNOTATION</scope>
    <source>
        <strain evidence="2">cv. Nipponbare</strain>
    </source>
</reference>
<evidence type="ECO:0000313" key="2">
    <source>
        <dbReference type="Proteomes" id="UP000000763"/>
    </source>
</evidence>
<dbReference type="Proteomes" id="UP000000763">
    <property type="component" value="Chromosome 2"/>
</dbReference>
<proteinExistence type="predicted"/>
<dbReference type="AlphaFoldDB" id="Q6Z5N5"/>
<protein>
    <submittedName>
        <fullName evidence="1">Uncharacterized protein</fullName>
    </submittedName>
</protein>
<name>Q6Z5N5_ORYSJ</name>
<organism evidence="1 2">
    <name type="scientific">Oryza sativa subsp. japonica</name>
    <name type="common">Rice</name>
    <dbReference type="NCBI Taxonomy" id="39947"/>
    <lineage>
        <taxon>Eukaryota</taxon>
        <taxon>Viridiplantae</taxon>
        <taxon>Streptophyta</taxon>
        <taxon>Embryophyta</taxon>
        <taxon>Tracheophyta</taxon>
        <taxon>Spermatophyta</taxon>
        <taxon>Magnoliopsida</taxon>
        <taxon>Liliopsida</taxon>
        <taxon>Poales</taxon>
        <taxon>Poaceae</taxon>
        <taxon>BOP clade</taxon>
        <taxon>Oryzoideae</taxon>
        <taxon>Oryzeae</taxon>
        <taxon>Oryzinae</taxon>
        <taxon>Oryza</taxon>
        <taxon>Oryza sativa</taxon>
    </lineage>
</organism>
<sequence length="88" mass="10285">MNRRLIVFPCARAYSVQLIDRTECSTRAWRRREQLFCRVDRSALAVDTASFRLARILQWRAPPSDRVSVAFVLEVSWRAVLDQNVNTC</sequence>